<feature type="domain" description="Replication protein A C-terminal" evidence="6">
    <location>
        <begin position="189"/>
        <end position="250"/>
    </location>
</feature>
<dbReference type="GO" id="GO:0006260">
    <property type="term" value="P:DNA replication"/>
    <property type="evidence" value="ECO:0007669"/>
    <property type="project" value="UniProtKB-KW"/>
</dbReference>
<dbReference type="SUPFAM" id="SSF50249">
    <property type="entry name" value="Nucleic acid-binding proteins"/>
    <property type="match status" value="1"/>
</dbReference>
<dbReference type="AlphaFoldDB" id="A0AAV1HD20"/>
<evidence type="ECO:0000256" key="4">
    <source>
        <dbReference type="ARBA" id="ARBA00023125"/>
    </source>
</evidence>
<dbReference type="CDD" id="cd04478">
    <property type="entry name" value="RPA2_DBD_D"/>
    <property type="match status" value="1"/>
</dbReference>
<dbReference type="InterPro" id="IPR040260">
    <property type="entry name" value="RFA2-like"/>
</dbReference>
<dbReference type="SUPFAM" id="SSF46785">
    <property type="entry name" value="Winged helix' DNA-binding domain"/>
    <property type="match status" value="1"/>
</dbReference>
<dbReference type="InterPro" id="IPR014892">
    <property type="entry name" value="RPA_C"/>
</dbReference>
<protein>
    <submittedName>
        <fullName evidence="7">Replication protein A 32 kDa subunit-like</fullName>
    </submittedName>
</protein>
<dbReference type="InterPro" id="IPR036388">
    <property type="entry name" value="WH-like_DNA-bd_sf"/>
</dbReference>
<gene>
    <name evidence="7" type="ORF">XNOV1_A018176</name>
</gene>
<dbReference type="PANTHER" id="PTHR13989">
    <property type="entry name" value="REPLICATION PROTEIN A-RELATED"/>
    <property type="match status" value="1"/>
</dbReference>
<dbReference type="GO" id="GO:0000724">
    <property type="term" value="P:double-strand break repair via homologous recombination"/>
    <property type="evidence" value="ECO:0007669"/>
    <property type="project" value="TreeGrafter"/>
</dbReference>
<evidence type="ECO:0000256" key="3">
    <source>
        <dbReference type="ARBA" id="ARBA00022705"/>
    </source>
</evidence>
<dbReference type="Gene3D" id="1.10.10.10">
    <property type="entry name" value="Winged helix-like DNA-binding domain superfamily/Winged helix DNA-binding domain"/>
    <property type="match status" value="1"/>
</dbReference>
<keyword evidence="5" id="KW-0539">Nucleus</keyword>
<dbReference type="Gene3D" id="2.40.50.140">
    <property type="entry name" value="Nucleic acid-binding proteins"/>
    <property type="match status" value="1"/>
</dbReference>
<dbReference type="PANTHER" id="PTHR13989:SF16">
    <property type="entry name" value="REPLICATION PROTEIN A2"/>
    <property type="match status" value="1"/>
</dbReference>
<proteinExistence type="inferred from homology"/>
<dbReference type="Pfam" id="PF08784">
    <property type="entry name" value="RPA_C"/>
    <property type="match status" value="1"/>
</dbReference>
<reference evidence="7" key="1">
    <citation type="submission" date="2023-08" db="EMBL/GenBank/DDBJ databases">
        <authorList>
            <person name="Alioto T."/>
            <person name="Alioto T."/>
            <person name="Gomez Garrido J."/>
        </authorList>
    </citation>
    <scope>NUCLEOTIDE SEQUENCE</scope>
</reference>
<dbReference type="GO" id="GO:0005662">
    <property type="term" value="C:DNA replication factor A complex"/>
    <property type="evidence" value="ECO:0007669"/>
    <property type="project" value="TreeGrafter"/>
</dbReference>
<evidence type="ECO:0000256" key="5">
    <source>
        <dbReference type="ARBA" id="ARBA00023242"/>
    </source>
</evidence>
<dbReference type="InterPro" id="IPR036390">
    <property type="entry name" value="WH_DNA-bd_sf"/>
</dbReference>
<dbReference type="EMBL" id="OY660884">
    <property type="protein sequence ID" value="CAJ1083545.1"/>
    <property type="molecule type" value="Genomic_DNA"/>
</dbReference>
<dbReference type="Proteomes" id="UP001178508">
    <property type="component" value="Chromosome 21"/>
</dbReference>
<comment type="similarity">
    <text evidence="2">Belongs to the replication factor A protein 2 family.</text>
</comment>
<accession>A0AAV1HD20</accession>
<dbReference type="InterPro" id="IPR012340">
    <property type="entry name" value="NA-bd_OB-fold"/>
</dbReference>
<dbReference type="GO" id="GO:0003697">
    <property type="term" value="F:single-stranded DNA binding"/>
    <property type="evidence" value="ECO:0007669"/>
    <property type="project" value="TreeGrafter"/>
</dbReference>
<sequence>MWNQACSQSPAAKRSHKGVISKSACLQILPCTVSQLLSASPVSKDSFAFCDLGLNQVSVVGIIRRHAPFKSNIQYSVDDMTGPPLNVKQWINSEESSIHGCGAPMSPGTYVKVIGNLRNSRGQRTLLVMNIRSIEDLNEITSHMLEVVQAHMHIFGKAYDVNMNITAAGPSTKVPGNSSIGEYPEDIFPNDVTEVQDKVYSVIRKFSVQHEGIGLNDLKGQLEYISMRDIRRSLAFLFDRGHIFSTIDEHHFKSTEY</sequence>
<keyword evidence="4" id="KW-0238">DNA-binding</keyword>
<dbReference type="GO" id="GO:0000781">
    <property type="term" value="C:chromosome, telomeric region"/>
    <property type="evidence" value="ECO:0007669"/>
    <property type="project" value="TreeGrafter"/>
</dbReference>
<keyword evidence="8" id="KW-1185">Reference proteome</keyword>
<dbReference type="PIRSF" id="PIRSF036949">
    <property type="entry name" value="RPA32"/>
    <property type="match status" value="1"/>
</dbReference>
<organism evidence="7 8">
    <name type="scientific">Xyrichtys novacula</name>
    <name type="common">Pearly razorfish</name>
    <name type="synonym">Hemipteronotus novacula</name>
    <dbReference type="NCBI Taxonomy" id="13765"/>
    <lineage>
        <taxon>Eukaryota</taxon>
        <taxon>Metazoa</taxon>
        <taxon>Chordata</taxon>
        <taxon>Craniata</taxon>
        <taxon>Vertebrata</taxon>
        <taxon>Euteleostomi</taxon>
        <taxon>Actinopterygii</taxon>
        <taxon>Neopterygii</taxon>
        <taxon>Teleostei</taxon>
        <taxon>Neoteleostei</taxon>
        <taxon>Acanthomorphata</taxon>
        <taxon>Eupercaria</taxon>
        <taxon>Labriformes</taxon>
        <taxon>Labridae</taxon>
        <taxon>Xyrichtys</taxon>
    </lineage>
</organism>
<evidence type="ECO:0000256" key="1">
    <source>
        <dbReference type="ARBA" id="ARBA00004123"/>
    </source>
</evidence>
<comment type="subcellular location">
    <subcellularLocation>
        <location evidence="1">Nucleus</location>
    </subcellularLocation>
</comment>
<evidence type="ECO:0000313" key="7">
    <source>
        <dbReference type="EMBL" id="CAJ1083545.1"/>
    </source>
</evidence>
<evidence type="ECO:0000313" key="8">
    <source>
        <dbReference type="Proteomes" id="UP001178508"/>
    </source>
</evidence>
<dbReference type="FunFam" id="1.10.10.10:FF:000168">
    <property type="entry name" value="Replication protein A 32 kDa subunit"/>
    <property type="match status" value="1"/>
</dbReference>
<dbReference type="GO" id="GO:0006289">
    <property type="term" value="P:nucleotide-excision repair"/>
    <property type="evidence" value="ECO:0007669"/>
    <property type="project" value="TreeGrafter"/>
</dbReference>
<dbReference type="InterPro" id="IPR014646">
    <property type="entry name" value="Rfa2/RPA32"/>
</dbReference>
<evidence type="ECO:0000259" key="6">
    <source>
        <dbReference type="Pfam" id="PF08784"/>
    </source>
</evidence>
<name>A0AAV1HD20_XYRNO</name>
<keyword evidence="3" id="KW-0235">DNA replication</keyword>
<evidence type="ECO:0000256" key="2">
    <source>
        <dbReference type="ARBA" id="ARBA00007815"/>
    </source>
</evidence>
<dbReference type="GO" id="GO:0035861">
    <property type="term" value="C:site of double-strand break"/>
    <property type="evidence" value="ECO:0007669"/>
    <property type="project" value="TreeGrafter"/>
</dbReference>